<geneLocation type="mitochondrion" evidence="1"/>
<dbReference type="EMBL" id="KY774314">
    <property type="protein sequence ID" value="ART31890.1"/>
    <property type="molecule type" value="Genomic_DNA"/>
</dbReference>
<name>A0A1Y0B3B2_9LAMI</name>
<gene>
    <name evidence="1" type="ORF">AEK19_MT1710</name>
</gene>
<accession>A0A1Y0B3B2</accession>
<protein>
    <submittedName>
        <fullName evidence="1">Uncharacterized protein</fullName>
    </submittedName>
</protein>
<evidence type="ECO:0000313" key="1">
    <source>
        <dbReference type="EMBL" id="ART31890.1"/>
    </source>
</evidence>
<organism evidence="1">
    <name type="scientific">Utricularia reniformis</name>
    <dbReference type="NCBI Taxonomy" id="192314"/>
    <lineage>
        <taxon>Eukaryota</taxon>
        <taxon>Viridiplantae</taxon>
        <taxon>Streptophyta</taxon>
        <taxon>Embryophyta</taxon>
        <taxon>Tracheophyta</taxon>
        <taxon>Spermatophyta</taxon>
        <taxon>Magnoliopsida</taxon>
        <taxon>eudicotyledons</taxon>
        <taxon>Gunneridae</taxon>
        <taxon>Pentapetalae</taxon>
        <taxon>asterids</taxon>
        <taxon>lamiids</taxon>
        <taxon>Lamiales</taxon>
        <taxon>Lentibulariaceae</taxon>
        <taxon>Utricularia</taxon>
    </lineage>
</organism>
<sequence>MDRKVLKTTMRYTLTSFFGSAFSPGLSELSRLSLSIPSECSNNR</sequence>
<reference evidence="1" key="1">
    <citation type="submission" date="2017-03" db="EMBL/GenBank/DDBJ databases">
        <title>The mitochondrial genome of the carnivorous plant Utricularia reniformis (Lentibulariaceae): structure, comparative analysis and evolutionary landmarks.</title>
        <authorList>
            <person name="Silva S.R."/>
            <person name="Alvarenga D.O."/>
            <person name="Michael T.P."/>
            <person name="Miranda V.F.O."/>
            <person name="Varani A.M."/>
        </authorList>
    </citation>
    <scope>NUCLEOTIDE SEQUENCE</scope>
</reference>
<keyword evidence="1" id="KW-0496">Mitochondrion</keyword>
<dbReference type="AlphaFoldDB" id="A0A1Y0B3B2"/>
<proteinExistence type="predicted"/>